<evidence type="ECO:0000313" key="2">
    <source>
        <dbReference type="EMBL" id="KAJ9689896.1"/>
    </source>
</evidence>
<gene>
    <name evidence="2" type="ORF">PVL29_012524</name>
</gene>
<accession>A0AA38ZIV6</accession>
<keyword evidence="3" id="KW-1185">Reference proteome</keyword>
<protein>
    <submittedName>
        <fullName evidence="2">Uncharacterized protein</fullName>
    </submittedName>
</protein>
<dbReference type="AlphaFoldDB" id="A0AA38ZIV6"/>
<evidence type="ECO:0000256" key="1">
    <source>
        <dbReference type="SAM" id="MobiDB-lite"/>
    </source>
</evidence>
<evidence type="ECO:0000313" key="3">
    <source>
        <dbReference type="Proteomes" id="UP001168098"/>
    </source>
</evidence>
<dbReference type="EMBL" id="JARBHA010000010">
    <property type="protein sequence ID" value="KAJ9689896.1"/>
    <property type="molecule type" value="Genomic_DNA"/>
</dbReference>
<organism evidence="2 3">
    <name type="scientific">Vitis rotundifolia</name>
    <name type="common">Muscadine grape</name>
    <dbReference type="NCBI Taxonomy" id="103349"/>
    <lineage>
        <taxon>Eukaryota</taxon>
        <taxon>Viridiplantae</taxon>
        <taxon>Streptophyta</taxon>
        <taxon>Embryophyta</taxon>
        <taxon>Tracheophyta</taxon>
        <taxon>Spermatophyta</taxon>
        <taxon>Magnoliopsida</taxon>
        <taxon>eudicotyledons</taxon>
        <taxon>Gunneridae</taxon>
        <taxon>Pentapetalae</taxon>
        <taxon>rosids</taxon>
        <taxon>Vitales</taxon>
        <taxon>Vitaceae</taxon>
        <taxon>Viteae</taxon>
        <taxon>Vitis</taxon>
    </lineage>
</organism>
<feature type="region of interest" description="Disordered" evidence="1">
    <location>
        <begin position="71"/>
        <end position="108"/>
    </location>
</feature>
<comment type="caution">
    <text evidence="2">The sequence shown here is derived from an EMBL/GenBank/DDBJ whole genome shotgun (WGS) entry which is preliminary data.</text>
</comment>
<sequence>MSFQHLFQLIALKKATLNFLSIQTQLKGAFTSTFDFGKVSHVECQSRTNILEKRDKSSVLLNRSHVGLKAEELREEEPENLLQSDLDRQTEAVEDKEEADVPGGRRPPHVVEYQLVHHRRHNECCHDRWNWGPLPSEEPRRDVEGG</sequence>
<name>A0AA38ZIV6_VITRO</name>
<proteinExistence type="predicted"/>
<reference evidence="2 3" key="1">
    <citation type="journal article" date="2023" name="BMC Biotechnol.">
        <title>Vitis rotundifolia cv Carlos genome sequencing.</title>
        <authorList>
            <person name="Huff M."/>
            <person name="Hulse-Kemp A."/>
            <person name="Scheffler B."/>
            <person name="Youngblood R."/>
            <person name="Simpson S."/>
            <person name="Babiker E."/>
            <person name="Staton M."/>
        </authorList>
    </citation>
    <scope>NUCLEOTIDE SEQUENCE [LARGE SCALE GENOMIC DNA]</scope>
    <source>
        <tissue evidence="2">Leaf</tissue>
    </source>
</reference>
<dbReference type="Proteomes" id="UP001168098">
    <property type="component" value="Unassembled WGS sequence"/>
</dbReference>